<comment type="similarity">
    <text evidence="1">Belongs to the sigma-70 factor family.</text>
</comment>
<feature type="compositionally biased region" description="Low complexity" evidence="2">
    <location>
        <begin position="75"/>
        <end position="90"/>
    </location>
</feature>
<dbReference type="InterPro" id="IPR036388">
    <property type="entry name" value="WH-like_DNA-bd_sf"/>
</dbReference>
<protein>
    <recommendedName>
        <fullName evidence="3">RNA polymerase sigma-70 domain-containing protein</fullName>
    </recommendedName>
</protein>
<feature type="domain" description="RNA polymerase sigma-70" evidence="3">
    <location>
        <begin position="312"/>
        <end position="325"/>
    </location>
</feature>
<gene>
    <name evidence="4" type="ORF">ACOF00016_LOCUS4918</name>
</gene>
<feature type="region of interest" description="Disordered" evidence="2">
    <location>
        <begin position="418"/>
        <end position="439"/>
    </location>
</feature>
<dbReference type="EMBL" id="HBIM01005784">
    <property type="protein sequence ID" value="CAE0407091.1"/>
    <property type="molecule type" value="Transcribed_RNA"/>
</dbReference>
<evidence type="ECO:0000256" key="2">
    <source>
        <dbReference type="SAM" id="MobiDB-lite"/>
    </source>
</evidence>
<dbReference type="PROSITE" id="PS00715">
    <property type="entry name" value="SIGMA70_1"/>
    <property type="match status" value="1"/>
</dbReference>
<accession>A0A7S3P237</accession>
<dbReference type="GO" id="GO:0006352">
    <property type="term" value="P:DNA-templated transcription initiation"/>
    <property type="evidence" value="ECO:0007669"/>
    <property type="project" value="InterPro"/>
</dbReference>
<dbReference type="Gene3D" id="1.20.120.1810">
    <property type="match status" value="1"/>
</dbReference>
<evidence type="ECO:0000256" key="1">
    <source>
        <dbReference type="ARBA" id="ARBA00007788"/>
    </source>
</evidence>
<dbReference type="InterPro" id="IPR000943">
    <property type="entry name" value="RNA_pol_sigma70"/>
</dbReference>
<proteinExistence type="inferred from homology"/>
<dbReference type="InterPro" id="IPR050239">
    <property type="entry name" value="Sigma-70_RNA_pol_init_factors"/>
</dbReference>
<dbReference type="PANTHER" id="PTHR30603:SF47">
    <property type="entry name" value="RNA POLYMERASE SIGMA FACTOR SIGD, CHLOROPLASTIC"/>
    <property type="match status" value="1"/>
</dbReference>
<dbReference type="PRINTS" id="PR00046">
    <property type="entry name" value="SIGMA70FCT"/>
</dbReference>
<dbReference type="SUPFAM" id="SSF88659">
    <property type="entry name" value="Sigma3 and sigma4 domains of RNA polymerase sigma factors"/>
    <property type="match status" value="2"/>
</dbReference>
<dbReference type="Pfam" id="PF04542">
    <property type="entry name" value="Sigma70_r2"/>
    <property type="match status" value="1"/>
</dbReference>
<feature type="region of interest" description="Disordered" evidence="2">
    <location>
        <begin position="75"/>
        <end position="106"/>
    </location>
</feature>
<name>A0A7S3P237_9STRA</name>
<dbReference type="GO" id="GO:0003700">
    <property type="term" value="F:DNA-binding transcription factor activity"/>
    <property type="evidence" value="ECO:0007669"/>
    <property type="project" value="InterPro"/>
</dbReference>
<dbReference type="Gene3D" id="1.10.10.10">
    <property type="entry name" value="Winged helix-like DNA-binding domain superfamily/Winged helix DNA-binding domain"/>
    <property type="match status" value="1"/>
</dbReference>
<dbReference type="InterPro" id="IPR013324">
    <property type="entry name" value="RNA_pol_sigma_r3/r4-like"/>
</dbReference>
<evidence type="ECO:0000313" key="4">
    <source>
        <dbReference type="EMBL" id="CAE0407091.1"/>
    </source>
</evidence>
<organism evidence="4">
    <name type="scientific">Amphora coffeiformis</name>
    <dbReference type="NCBI Taxonomy" id="265554"/>
    <lineage>
        <taxon>Eukaryota</taxon>
        <taxon>Sar</taxon>
        <taxon>Stramenopiles</taxon>
        <taxon>Ochrophyta</taxon>
        <taxon>Bacillariophyta</taxon>
        <taxon>Bacillariophyceae</taxon>
        <taxon>Bacillariophycidae</taxon>
        <taxon>Thalassiophysales</taxon>
        <taxon>Catenulaceae</taxon>
        <taxon>Amphora</taxon>
    </lineage>
</organism>
<dbReference type="AlphaFoldDB" id="A0A7S3P237"/>
<sequence>MPAFTMRRETNAFRRQRPGRTYNAHFVSRMCLLTSLVAVVSSFRPLTDPRTTRRITTTAFLKMPRSERVILYQSSQAQSNNNLNNANNLSRGKKRKVTPQEKKRGRGLPAAVTYQGMAKHDLLTRDQDQALGRAIQKATTVQNKLRDYLEAKRDELANRAAEQQESEEEWFALMGRGSSWQIATDEEEEEEDLSSLSVFDSDAWRYQQQSSVDFENILQATEQRHVMNKSVMLQDAEWDILSEDEIQKVVGMSRMQVESVLLEGAVARDTLVRSNVRLVVGIARKWCKNAARGSTSLKEAFAGSWDRPSLDEVIQEGLVGLITAADKYDPERNLRFTTYATFWVTNGVRRCFNAASTPSVRVPVMYYETRTKFKTAIRDYHLAGEKVPPLEQIAKEIGVAPKRLQSILRSTRTATSIDAPSMPGRMMSAGKAGSSDTGEEITVGDTLADDAALPEDCVELSFLRQSLEMAMANELAPFERDVLRLRLGLDDGVTRSCREVAEACGGLMTTNEVNKTEKKAFSKLRSPHSLASYKLLAYLDFAGIDSSTTLLD</sequence>
<dbReference type="InterPro" id="IPR013325">
    <property type="entry name" value="RNA_pol_sigma_r2"/>
</dbReference>
<dbReference type="PANTHER" id="PTHR30603">
    <property type="entry name" value="RNA POLYMERASE SIGMA FACTOR RPO"/>
    <property type="match status" value="1"/>
</dbReference>
<dbReference type="SUPFAM" id="SSF88946">
    <property type="entry name" value="Sigma2 domain of RNA polymerase sigma factors"/>
    <property type="match status" value="1"/>
</dbReference>
<reference evidence="4" key="1">
    <citation type="submission" date="2021-01" db="EMBL/GenBank/DDBJ databases">
        <authorList>
            <person name="Corre E."/>
            <person name="Pelletier E."/>
            <person name="Niang G."/>
            <person name="Scheremetjew M."/>
            <person name="Finn R."/>
            <person name="Kale V."/>
            <person name="Holt S."/>
            <person name="Cochrane G."/>
            <person name="Meng A."/>
            <person name="Brown T."/>
            <person name="Cohen L."/>
        </authorList>
    </citation>
    <scope>NUCLEOTIDE SEQUENCE</scope>
    <source>
        <strain evidence="4">CCMP127</strain>
    </source>
</reference>
<evidence type="ECO:0000259" key="3">
    <source>
        <dbReference type="PROSITE" id="PS00715"/>
    </source>
</evidence>
<dbReference type="InterPro" id="IPR007627">
    <property type="entry name" value="RNA_pol_sigma70_r2"/>
</dbReference>